<dbReference type="NCBIfam" id="NF003434">
    <property type="entry name" value="PRK04950.1"/>
    <property type="match status" value="1"/>
</dbReference>
<evidence type="ECO:0000313" key="7">
    <source>
        <dbReference type="EMBL" id="MBZ9610738.1"/>
    </source>
</evidence>
<sequence length="238" mass="25843">MKKSEALMTTPTEESNKATNVKEVLAYLVTQFPGCFSLAGEAKPLKIGIFQDLANRLQQDTTVSKTQLRQALRVYTSSWRYLESTKEGVARIDLDGVAGELIDSAQAEHANKVLQESKAKAAEKRKAKLAEAQARKPQPKDTDKPGYKKTANKKPHQASKSTKVNQKPVVAEHSAPVKVAVTLQPVASAQLVVGSNVLIKLGQSPMLATIVEVHKDDVTVQLASGMVVKTRQDSLFIA</sequence>
<accession>A0ABS7X7N3</accession>
<evidence type="ECO:0000256" key="1">
    <source>
        <dbReference type="ARBA" id="ARBA00022490"/>
    </source>
</evidence>
<evidence type="ECO:0000256" key="2">
    <source>
        <dbReference type="ARBA" id="ARBA00022884"/>
    </source>
</evidence>
<dbReference type="EMBL" id="JAERPS020000001">
    <property type="protein sequence ID" value="MBZ9610738.1"/>
    <property type="molecule type" value="Genomic_DNA"/>
</dbReference>
<dbReference type="PANTHER" id="PTHR38106">
    <property type="entry name" value="RNA CHAPERONE PROQ"/>
    <property type="match status" value="1"/>
</dbReference>
<feature type="domain" description="ProQ/FinO" evidence="6">
    <location>
        <begin position="16"/>
        <end position="130"/>
    </location>
</feature>
<dbReference type="Pfam" id="PF04352">
    <property type="entry name" value="ProQ"/>
    <property type="match status" value="1"/>
</dbReference>
<keyword evidence="8" id="KW-1185">Reference proteome</keyword>
<reference evidence="7 8" key="1">
    <citation type="submission" date="2021-08" db="EMBL/GenBank/DDBJ databases">
        <title>Rheinheimera aquimaris sp. nov., isolated from seawater of the East Sea in Korea.</title>
        <authorList>
            <person name="Kim K.H."/>
            <person name="Wenting R."/>
            <person name="Kim K.R."/>
            <person name="Jeon C.O."/>
        </authorList>
    </citation>
    <scope>NUCLEOTIDE SEQUENCE [LARGE SCALE GENOMIC DNA]</scope>
    <source>
        <strain evidence="7 8">MA-13</strain>
    </source>
</reference>
<evidence type="ECO:0000256" key="4">
    <source>
        <dbReference type="HAMAP-Rule" id="MF_00749"/>
    </source>
</evidence>
<dbReference type="SUPFAM" id="SSF48657">
    <property type="entry name" value="FinO-like"/>
    <property type="match status" value="1"/>
</dbReference>
<name>A0ABS7X7N3_9GAMM</name>
<dbReference type="Gene3D" id="1.10.1710.10">
    <property type="entry name" value="ProQ/FinO domain"/>
    <property type="match status" value="1"/>
</dbReference>
<dbReference type="PANTHER" id="PTHR38106:SF1">
    <property type="entry name" value="RNA CHAPERONE PROQ"/>
    <property type="match status" value="1"/>
</dbReference>
<comment type="subcellular location">
    <subcellularLocation>
        <location evidence="4">Cytoplasm</location>
    </subcellularLocation>
</comment>
<keyword evidence="1 4" id="KW-0963">Cytoplasm</keyword>
<dbReference type="RefSeq" id="WP_224673248.1">
    <property type="nucleotide sequence ID" value="NZ_JAERPS020000001.1"/>
</dbReference>
<dbReference type="InterPro" id="IPR035236">
    <property type="entry name" value="ProQ_C"/>
</dbReference>
<evidence type="ECO:0000259" key="6">
    <source>
        <dbReference type="SMART" id="SM00945"/>
    </source>
</evidence>
<dbReference type="SMART" id="SM00945">
    <property type="entry name" value="ProQ"/>
    <property type="match status" value="1"/>
</dbReference>
<dbReference type="InterPro" id="IPR023529">
    <property type="entry name" value="ProQ"/>
</dbReference>
<dbReference type="Proteomes" id="UP000663814">
    <property type="component" value="Unassembled WGS sequence"/>
</dbReference>
<evidence type="ECO:0000256" key="5">
    <source>
        <dbReference type="SAM" id="MobiDB-lite"/>
    </source>
</evidence>
<comment type="function">
    <text evidence="4">RNA chaperone with significant RNA binding, RNA strand exchange and RNA duplexing activities.</text>
</comment>
<organism evidence="7 8">
    <name type="scientific">Rheinheimera maricola</name>
    <dbReference type="NCBI Taxonomy" id="2793282"/>
    <lineage>
        <taxon>Bacteria</taxon>
        <taxon>Pseudomonadati</taxon>
        <taxon>Pseudomonadota</taxon>
        <taxon>Gammaproteobacteria</taxon>
        <taxon>Chromatiales</taxon>
        <taxon>Chromatiaceae</taxon>
        <taxon>Rheinheimera</taxon>
    </lineage>
</organism>
<gene>
    <name evidence="4 7" type="primary">proQ</name>
    <name evidence="7" type="ORF">I4W93_003940</name>
</gene>
<dbReference type="InterPro" id="IPR036442">
    <property type="entry name" value="ProQ/FinO_sf"/>
</dbReference>
<comment type="similarity">
    <text evidence="4">Belongs to the ProQ family.</text>
</comment>
<dbReference type="Pfam" id="PF17516">
    <property type="entry name" value="ProQ_C"/>
    <property type="match status" value="1"/>
</dbReference>
<keyword evidence="2 4" id="KW-0694">RNA-binding</keyword>
<feature type="region of interest" description="Disordered" evidence="5">
    <location>
        <begin position="116"/>
        <end position="169"/>
    </location>
</feature>
<evidence type="ECO:0000256" key="3">
    <source>
        <dbReference type="ARBA" id="ARBA00023186"/>
    </source>
</evidence>
<dbReference type="HAMAP" id="MF_00749">
    <property type="entry name" value="ProQ"/>
    <property type="match status" value="1"/>
</dbReference>
<evidence type="ECO:0000313" key="8">
    <source>
        <dbReference type="Proteomes" id="UP000663814"/>
    </source>
</evidence>
<comment type="caution">
    <text evidence="7">The sequence shown here is derived from an EMBL/GenBank/DDBJ whole genome shotgun (WGS) entry which is preliminary data.</text>
</comment>
<keyword evidence="3 4" id="KW-0143">Chaperone</keyword>
<dbReference type="InterPro" id="IPR016103">
    <property type="entry name" value="ProQ/FinO"/>
</dbReference>
<protein>
    <recommendedName>
        <fullName evidence="4">RNA chaperone ProQ</fullName>
    </recommendedName>
</protein>
<proteinExistence type="inferred from homology"/>